<name>A0ABQ0H5C5_9HYPH</name>
<evidence type="ECO:0000313" key="1">
    <source>
        <dbReference type="EMBL" id="GAB1584129.1"/>
    </source>
</evidence>
<dbReference type="EMBL" id="BAAFZP010000002">
    <property type="protein sequence ID" value="GAB1584129.1"/>
    <property type="molecule type" value="Genomic_DNA"/>
</dbReference>
<sequence length="80" mass="8743">MADRKSAEPKWLKAVGLDAQYSSDDELVGIMVLYDVDGNPYQFFVGPETAEGIKMAMTNYLNARAGQPMSFPPPGEETPS</sequence>
<keyword evidence="2" id="KW-1185">Reference proteome</keyword>
<comment type="caution">
    <text evidence="1">The sequence shown here is derived from an EMBL/GenBank/DDBJ whole genome shotgun (WGS) entry which is preliminary data.</text>
</comment>
<protein>
    <recommendedName>
        <fullName evidence="3">KTSC domain-containing protein</fullName>
    </recommendedName>
</protein>
<reference evidence="1 2" key="1">
    <citation type="submission" date="2024-10" db="EMBL/GenBank/DDBJ databases">
        <title>Isolation, draft genome sequencing and identification of Phyllobacterium sp. NSA23, isolated from leaf soil.</title>
        <authorList>
            <person name="Akita H."/>
        </authorList>
    </citation>
    <scope>NUCLEOTIDE SEQUENCE [LARGE SCALE GENOMIC DNA]</scope>
    <source>
        <strain evidence="1 2">NSA23</strain>
    </source>
</reference>
<evidence type="ECO:0000313" key="2">
    <source>
        <dbReference type="Proteomes" id="UP001628091"/>
    </source>
</evidence>
<accession>A0ABQ0H5C5</accession>
<evidence type="ECO:0008006" key="3">
    <source>
        <dbReference type="Google" id="ProtNLM"/>
    </source>
</evidence>
<gene>
    <name evidence="1" type="ORF">PPNSA23_40720</name>
</gene>
<proteinExistence type="predicted"/>
<organism evidence="1 2">
    <name type="scientific">Phyllobacterium phragmitis</name>
    <dbReference type="NCBI Taxonomy" id="2670329"/>
    <lineage>
        <taxon>Bacteria</taxon>
        <taxon>Pseudomonadati</taxon>
        <taxon>Pseudomonadota</taxon>
        <taxon>Alphaproteobacteria</taxon>
        <taxon>Hyphomicrobiales</taxon>
        <taxon>Phyllobacteriaceae</taxon>
        <taxon>Phyllobacterium</taxon>
    </lineage>
</organism>
<dbReference type="Proteomes" id="UP001628091">
    <property type="component" value="Unassembled WGS sequence"/>
</dbReference>
<dbReference type="RefSeq" id="WP_183432058.1">
    <property type="nucleotide sequence ID" value="NZ_BAAFZP010000002.1"/>
</dbReference>